<evidence type="ECO:0000313" key="3">
    <source>
        <dbReference type="RefSeq" id="XP_011206750.2"/>
    </source>
</evidence>
<accession>A0A6I9VRU2</accession>
<feature type="coiled-coil region" evidence="1">
    <location>
        <begin position="180"/>
        <end position="238"/>
    </location>
</feature>
<dbReference type="OrthoDB" id="6771842at2759"/>
<dbReference type="Proteomes" id="UP001652620">
    <property type="component" value="Chromosome 2"/>
</dbReference>
<proteinExistence type="predicted"/>
<dbReference type="KEGG" id="bdr:105228571"/>
<reference evidence="3" key="2">
    <citation type="submission" date="2025-08" db="UniProtKB">
        <authorList>
            <consortium name="RefSeq"/>
        </authorList>
    </citation>
    <scope>IDENTIFICATION</scope>
    <source>
        <tissue evidence="3">Adult</tissue>
    </source>
</reference>
<protein>
    <submittedName>
        <fullName evidence="3">Uncharacterized protein LOC105228571</fullName>
    </submittedName>
</protein>
<keyword evidence="2" id="KW-1185">Reference proteome</keyword>
<name>A0A6I9VRU2_BACDO</name>
<keyword evidence="1" id="KW-0175">Coiled coil</keyword>
<evidence type="ECO:0000313" key="2">
    <source>
        <dbReference type="Proteomes" id="UP001652620"/>
    </source>
</evidence>
<organism evidence="2 3">
    <name type="scientific">Bactrocera dorsalis</name>
    <name type="common">Oriental fruit fly</name>
    <name type="synonym">Dacus dorsalis</name>
    <dbReference type="NCBI Taxonomy" id="27457"/>
    <lineage>
        <taxon>Eukaryota</taxon>
        <taxon>Metazoa</taxon>
        <taxon>Ecdysozoa</taxon>
        <taxon>Arthropoda</taxon>
        <taxon>Hexapoda</taxon>
        <taxon>Insecta</taxon>
        <taxon>Pterygota</taxon>
        <taxon>Neoptera</taxon>
        <taxon>Endopterygota</taxon>
        <taxon>Diptera</taxon>
        <taxon>Brachycera</taxon>
        <taxon>Muscomorpha</taxon>
        <taxon>Tephritoidea</taxon>
        <taxon>Tephritidae</taxon>
        <taxon>Bactrocera</taxon>
        <taxon>Bactrocera</taxon>
    </lineage>
</organism>
<dbReference type="InParanoid" id="A0A6I9VRU2"/>
<dbReference type="GeneID" id="105228571"/>
<gene>
    <name evidence="3" type="primary">LOC105228571</name>
</gene>
<dbReference type="AlphaFoldDB" id="A0A6I9VRU2"/>
<sequence>MEPFNVIQTKAKRVRSNPTKKWLLKEEKSLVEFLTHNREFEKPTSQIYYRRFAKENNIAVDWKVARSKVRYMRITYNKAKAWESSIGARSMEGETIKSTLLKMCTFFYEMDEIFGGRLLESAVINESLESNDNSNYSELDLNELPSFAAVNESECGNKTIRKRKYSRTAESEILQFLSEIIQLKKQKIEQEKSFKEKELELRERELVIMEKGMELRAKQKLVLKDKEMEMKLKELQSKEKLKIMELQMKERLKMEELKHKYK</sequence>
<reference evidence="2" key="1">
    <citation type="submission" date="2025-05" db="UniProtKB">
        <authorList>
            <consortium name="RefSeq"/>
        </authorList>
    </citation>
    <scope>NUCLEOTIDE SEQUENCE [LARGE SCALE GENOMIC DNA]</scope>
</reference>
<evidence type="ECO:0000256" key="1">
    <source>
        <dbReference type="SAM" id="Coils"/>
    </source>
</evidence>
<dbReference type="RefSeq" id="XP_011206750.2">
    <property type="nucleotide sequence ID" value="XM_011208448.4"/>
</dbReference>